<accession>A0A917N0A3</accession>
<feature type="signal peptide" evidence="1">
    <location>
        <begin position="1"/>
        <end position="20"/>
    </location>
</feature>
<evidence type="ECO:0008006" key="4">
    <source>
        <dbReference type="Google" id="ProtNLM"/>
    </source>
</evidence>
<dbReference type="InterPro" id="IPR041662">
    <property type="entry name" value="SusD-like_2"/>
</dbReference>
<organism evidence="2 3">
    <name type="scientific">Mucilaginibacter galii</name>
    <dbReference type="NCBI Taxonomy" id="2005073"/>
    <lineage>
        <taxon>Bacteria</taxon>
        <taxon>Pseudomonadati</taxon>
        <taxon>Bacteroidota</taxon>
        <taxon>Sphingobacteriia</taxon>
        <taxon>Sphingobacteriales</taxon>
        <taxon>Sphingobacteriaceae</taxon>
        <taxon>Mucilaginibacter</taxon>
    </lineage>
</organism>
<dbReference type="Proteomes" id="UP000662074">
    <property type="component" value="Unassembled WGS sequence"/>
</dbReference>
<protein>
    <recommendedName>
        <fullName evidence="4">SusD/RagB family nutrient-binding outer membrane lipoprotein</fullName>
    </recommendedName>
</protein>
<comment type="caution">
    <text evidence="2">The sequence shown here is derived from an EMBL/GenBank/DDBJ whole genome shotgun (WGS) entry which is preliminary data.</text>
</comment>
<gene>
    <name evidence="2" type="ORF">GCM10011425_07450</name>
</gene>
<evidence type="ECO:0000313" key="3">
    <source>
        <dbReference type="Proteomes" id="UP000662074"/>
    </source>
</evidence>
<keyword evidence="3" id="KW-1185">Reference proteome</keyword>
<keyword evidence="1" id="KW-0732">Signal</keyword>
<evidence type="ECO:0000256" key="1">
    <source>
        <dbReference type="SAM" id="SignalP"/>
    </source>
</evidence>
<dbReference type="SUPFAM" id="SSF48452">
    <property type="entry name" value="TPR-like"/>
    <property type="match status" value="1"/>
</dbReference>
<dbReference type="PROSITE" id="PS51257">
    <property type="entry name" value="PROKAR_LIPOPROTEIN"/>
    <property type="match status" value="1"/>
</dbReference>
<dbReference type="Pfam" id="PF12771">
    <property type="entry name" value="SusD-like_2"/>
    <property type="match status" value="1"/>
</dbReference>
<proteinExistence type="predicted"/>
<dbReference type="Gene3D" id="1.25.40.390">
    <property type="match status" value="1"/>
</dbReference>
<evidence type="ECO:0000313" key="2">
    <source>
        <dbReference type="EMBL" id="GGI49533.1"/>
    </source>
</evidence>
<reference evidence="2" key="1">
    <citation type="journal article" date="2014" name="Int. J. Syst. Evol. Microbiol.">
        <title>Complete genome sequence of Corynebacterium casei LMG S-19264T (=DSM 44701T), isolated from a smear-ripened cheese.</title>
        <authorList>
            <consortium name="US DOE Joint Genome Institute (JGI-PGF)"/>
            <person name="Walter F."/>
            <person name="Albersmeier A."/>
            <person name="Kalinowski J."/>
            <person name="Ruckert C."/>
        </authorList>
    </citation>
    <scope>NUCLEOTIDE SEQUENCE</scope>
    <source>
        <strain evidence="2">CCM 8711</strain>
    </source>
</reference>
<name>A0A917N0A3_9SPHI</name>
<feature type="chain" id="PRO_5038116408" description="SusD/RagB family nutrient-binding outer membrane lipoprotein" evidence="1">
    <location>
        <begin position="21"/>
        <end position="501"/>
    </location>
</feature>
<dbReference type="InterPro" id="IPR011990">
    <property type="entry name" value="TPR-like_helical_dom_sf"/>
</dbReference>
<sequence>MKKQLVKYLYILLATGTVIASSCSKVDDFGNLNTSPNSPAVPQTSLLLTNAERYLGNTSTTASAASVINANAQRLFVQYMSETLYTSESRYATTTYDYSGIYNNPLEDLQTIIKLNTDAATKNASYVTVGGPNESQIAAARILKAFYFLNITDRWGDIPYSEALQGLAKVTPKFDTQESVYTSLFAELKAAAAQFGTGNLPGDFLFKGSVTTWKKFAATMRLNMALRLSKVNPTLGRTEFNAALADGVLTSNADNIVYSFLGEAANANNIYSNYEVDKRYDYAVSKTVVDQLNAIADPRLPVYADKTSAGTYVGMPYGLTQSQSSAFSIGTVGVPGNVSRIGQQFRSQSSPVTIYTYAMVQFDKAEAYKLGWITGAPDDTQAAASYLAGINASFAQYGVTAPATYFTQAGVAYNSATAIQQIITQKWIANYMGYANETWDDYRRTGYPVLTPSPAALSIDKLIPRRQNYSVTESQLNGDNYKAVIARQGPDVTSTRIWWDK</sequence>
<dbReference type="EMBL" id="BMDO01000001">
    <property type="protein sequence ID" value="GGI49533.1"/>
    <property type="molecule type" value="Genomic_DNA"/>
</dbReference>
<dbReference type="AlphaFoldDB" id="A0A917N0A3"/>
<reference evidence="2" key="2">
    <citation type="submission" date="2020-09" db="EMBL/GenBank/DDBJ databases">
        <authorList>
            <person name="Sun Q."/>
            <person name="Sedlacek I."/>
        </authorList>
    </citation>
    <scope>NUCLEOTIDE SEQUENCE</scope>
    <source>
        <strain evidence="2">CCM 8711</strain>
    </source>
</reference>
<dbReference type="RefSeq" id="WP_188413888.1">
    <property type="nucleotide sequence ID" value="NZ_BMDO01000001.1"/>
</dbReference>